<evidence type="ECO:0000313" key="2">
    <source>
        <dbReference type="EMBL" id="KDP43533.1"/>
    </source>
</evidence>
<accession>A0A067L8F1</accession>
<evidence type="ECO:0000313" key="3">
    <source>
        <dbReference type="Proteomes" id="UP000027138"/>
    </source>
</evidence>
<evidence type="ECO:0000256" key="1">
    <source>
        <dbReference type="SAM" id="MobiDB-lite"/>
    </source>
</evidence>
<dbReference type="AlphaFoldDB" id="A0A067L8F1"/>
<sequence>MSTQGGNTQGGWGNTQGGNTQGGGGGNTQGGNTQGGGWGKEETLKEDGVILREETLKVEVVVIPRVLLGLISTRHICREGRTALTVIKPRVGLGGPGVIEFG</sequence>
<name>A0A067L8F1_JATCU</name>
<proteinExistence type="predicted"/>
<keyword evidence="3" id="KW-1185">Reference proteome</keyword>
<dbReference type="Proteomes" id="UP000027138">
    <property type="component" value="Unassembled WGS sequence"/>
</dbReference>
<feature type="compositionally biased region" description="Gly residues" evidence="1">
    <location>
        <begin position="7"/>
        <end position="38"/>
    </location>
</feature>
<dbReference type="EMBL" id="KK914267">
    <property type="protein sequence ID" value="KDP43533.1"/>
    <property type="molecule type" value="Genomic_DNA"/>
</dbReference>
<feature type="region of interest" description="Disordered" evidence="1">
    <location>
        <begin position="1"/>
        <end position="41"/>
    </location>
</feature>
<protein>
    <submittedName>
        <fullName evidence="2">Uncharacterized protein</fullName>
    </submittedName>
</protein>
<organism evidence="2 3">
    <name type="scientific">Jatropha curcas</name>
    <name type="common">Barbados nut</name>
    <dbReference type="NCBI Taxonomy" id="180498"/>
    <lineage>
        <taxon>Eukaryota</taxon>
        <taxon>Viridiplantae</taxon>
        <taxon>Streptophyta</taxon>
        <taxon>Embryophyta</taxon>
        <taxon>Tracheophyta</taxon>
        <taxon>Spermatophyta</taxon>
        <taxon>Magnoliopsida</taxon>
        <taxon>eudicotyledons</taxon>
        <taxon>Gunneridae</taxon>
        <taxon>Pentapetalae</taxon>
        <taxon>rosids</taxon>
        <taxon>fabids</taxon>
        <taxon>Malpighiales</taxon>
        <taxon>Euphorbiaceae</taxon>
        <taxon>Crotonoideae</taxon>
        <taxon>Jatropheae</taxon>
        <taxon>Jatropha</taxon>
    </lineage>
</organism>
<reference evidence="2 3" key="1">
    <citation type="journal article" date="2014" name="PLoS ONE">
        <title>Global Analysis of Gene Expression Profiles in Physic Nut (Jatropha curcas L.) Seedlings Exposed to Salt Stress.</title>
        <authorList>
            <person name="Zhang L."/>
            <person name="Zhang C."/>
            <person name="Wu P."/>
            <person name="Chen Y."/>
            <person name="Li M."/>
            <person name="Jiang H."/>
            <person name="Wu G."/>
        </authorList>
    </citation>
    <scope>NUCLEOTIDE SEQUENCE [LARGE SCALE GENOMIC DNA]</scope>
    <source>
        <strain evidence="3">cv. GZQX0401</strain>
        <tissue evidence="2">Young leaves</tissue>
    </source>
</reference>
<gene>
    <name evidence="2" type="ORF">JCGZ_16820</name>
</gene>